<accession>A0A6H0XSL9</accession>
<organism evidence="2 3">
    <name type="scientific">Peltaster fructicola</name>
    <dbReference type="NCBI Taxonomy" id="286661"/>
    <lineage>
        <taxon>Eukaryota</taxon>
        <taxon>Fungi</taxon>
        <taxon>Dikarya</taxon>
        <taxon>Ascomycota</taxon>
        <taxon>Pezizomycotina</taxon>
        <taxon>Dothideomycetes</taxon>
        <taxon>Dothideomycetes incertae sedis</taxon>
        <taxon>Peltaster</taxon>
    </lineage>
</organism>
<sequence length="349" mass="39350">MIESRMQDAKSITFEPFTNPAHSAIAAHDDPKWARASRADRKPREVRRQSSMRYYQERQTHIESALRDQKRPDVATIAEPFSNQDRKSNTLRFRAHRTGGLRGQEMEGLEPSIARRTHSRTALRHDSVIDTRPSNVETLPRSKAIQISYGETTMEITGDARLDTRHGLDDGPRLIIGSGPLFVASSVPDNYPESPESSASFHGRADRRLPVHNDTSREPGHDPDDSSRAVKSARALFSQSTIPRDSGDDSERYGFPFRKKVQGGLSEFRGSSLTSSTTNHKHTAIETPQSTCDHFQRCHRRPTSNGRMEVENGAWCSIGHAETTWVKPAEWLVSFMFHHMAWAIVSSQH</sequence>
<name>A0A6H0XSL9_9PEZI</name>
<feature type="region of interest" description="Disordered" evidence="1">
    <location>
        <begin position="186"/>
        <end position="253"/>
    </location>
</feature>
<reference evidence="2 3" key="1">
    <citation type="journal article" date="2016" name="Sci. Rep.">
        <title>Peltaster fructicola genome reveals evolution from an invasive phytopathogen to an ectophytic parasite.</title>
        <authorList>
            <person name="Xu C."/>
            <person name="Chen H."/>
            <person name="Gleason M.L."/>
            <person name="Xu J.R."/>
            <person name="Liu H."/>
            <person name="Zhang R."/>
            <person name="Sun G."/>
        </authorList>
    </citation>
    <scope>NUCLEOTIDE SEQUENCE [LARGE SCALE GENOMIC DNA]</scope>
    <source>
        <strain evidence="2 3">LNHT1506</strain>
    </source>
</reference>
<dbReference type="EMBL" id="CP051140">
    <property type="protein sequence ID" value="QIW97761.1"/>
    <property type="molecule type" value="Genomic_DNA"/>
</dbReference>
<feature type="region of interest" description="Disordered" evidence="1">
    <location>
        <begin position="1"/>
        <end position="56"/>
    </location>
</feature>
<feature type="compositionally biased region" description="Basic and acidic residues" evidence="1">
    <location>
        <begin position="203"/>
        <end position="228"/>
    </location>
</feature>
<gene>
    <name evidence="2" type="ORF">AMS68_003279</name>
</gene>
<keyword evidence="3" id="KW-1185">Reference proteome</keyword>
<dbReference type="AlphaFoldDB" id="A0A6H0XSL9"/>
<dbReference type="Proteomes" id="UP000503462">
    <property type="component" value="Chromosome 2"/>
</dbReference>
<evidence type="ECO:0000313" key="2">
    <source>
        <dbReference type="EMBL" id="QIW97761.1"/>
    </source>
</evidence>
<proteinExistence type="predicted"/>
<protein>
    <submittedName>
        <fullName evidence="2">Uncharacterized protein</fullName>
    </submittedName>
</protein>
<evidence type="ECO:0000256" key="1">
    <source>
        <dbReference type="SAM" id="MobiDB-lite"/>
    </source>
</evidence>
<feature type="compositionally biased region" description="Basic and acidic residues" evidence="1">
    <location>
        <begin position="27"/>
        <end position="48"/>
    </location>
</feature>
<evidence type="ECO:0000313" key="3">
    <source>
        <dbReference type="Proteomes" id="UP000503462"/>
    </source>
</evidence>